<dbReference type="EC" id="3.6.-.-" evidence="6"/>
<evidence type="ECO:0000256" key="3">
    <source>
        <dbReference type="ARBA" id="ARBA00022842"/>
    </source>
</evidence>
<dbReference type="InterPro" id="IPR020476">
    <property type="entry name" value="Nudix_hydrolase"/>
</dbReference>
<comment type="similarity">
    <text evidence="4">Belongs to the Nudix hydrolase family.</text>
</comment>
<dbReference type="PANTHER" id="PTHR43046">
    <property type="entry name" value="GDP-MANNOSE MANNOSYL HYDROLASE"/>
    <property type="match status" value="1"/>
</dbReference>
<comment type="cofactor">
    <cofactor evidence="1">
        <name>Mg(2+)</name>
        <dbReference type="ChEBI" id="CHEBI:18420"/>
    </cofactor>
</comment>
<dbReference type="PROSITE" id="PS00893">
    <property type="entry name" value="NUDIX_BOX"/>
    <property type="match status" value="1"/>
</dbReference>
<dbReference type="PANTHER" id="PTHR43046:SF12">
    <property type="entry name" value="GDP-MANNOSE MANNOSYL HYDROLASE"/>
    <property type="match status" value="1"/>
</dbReference>
<evidence type="ECO:0000256" key="2">
    <source>
        <dbReference type="ARBA" id="ARBA00022801"/>
    </source>
</evidence>
<sequence length="152" mass="16759">MAGFVTKQPFKRVDVAYTVLFDEPQEKILMVKNIGDKGSYFTLPGGKVEEGETLQEGAIREVLEETGLSVKIGGLLGVCEALFEDSGHQAVFFTFSGRITGGDITLSMPEEIEQIVWMDIDEAKGYILGLEDHNIKLIDQHSIPYVFKGVMG</sequence>
<evidence type="ECO:0000313" key="7">
    <source>
        <dbReference type="Proteomes" id="UP001596549"/>
    </source>
</evidence>
<dbReference type="Pfam" id="PF00293">
    <property type="entry name" value="NUDIX"/>
    <property type="match status" value="1"/>
</dbReference>
<comment type="caution">
    <text evidence="6">The sequence shown here is derived from an EMBL/GenBank/DDBJ whole genome shotgun (WGS) entry which is preliminary data.</text>
</comment>
<dbReference type="CDD" id="cd02883">
    <property type="entry name" value="NUDIX_Hydrolase"/>
    <property type="match status" value="1"/>
</dbReference>
<dbReference type="InterPro" id="IPR000086">
    <property type="entry name" value="NUDIX_hydrolase_dom"/>
</dbReference>
<dbReference type="SUPFAM" id="SSF55811">
    <property type="entry name" value="Nudix"/>
    <property type="match status" value="1"/>
</dbReference>
<gene>
    <name evidence="6" type="ORF">ACFQPF_16305</name>
</gene>
<feature type="domain" description="Nudix hydrolase" evidence="5">
    <location>
        <begin position="11"/>
        <end position="144"/>
    </location>
</feature>
<dbReference type="InterPro" id="IPR020084">
    <property type="entry name" value="NUDIX_hydrolase_CS"/>
</dbReference>
<keyword evidence="7" id="KW-1185">Reference proteome</keyword>
<dbReference type="RefSeq" id="WP_379750884.1">
    <property type="nucleotide sequence ID" value="NZ_JBHTCP010000050.1"/>
</dbReference>
<dbReference type="EMBL" id="JBHTCP010000050">
    <property type="protein sequence ID" value="MFC7373204.1"/>
    <property type="molecule type" value="Genomic_DNA"/>
</dbReference>
<accession>A0ABW2NRM8</accession>
<evidence type="ECO:0000259" key="5">
    <source>
        <dbReference type="PROSITE" id="PS51462"/>
    </source>
</evidence>
<keyword evidence="2 4" id="KW-0378">Hydrolase</keyword>
<evidence type="ECO:0000256" key="4">
    <source>
        <dbReference type="RuleBase" id="RU003476"/>
    </source>
</evidence>
<name>A0ABW2NRM8_9BACL</name>
<reference evidence="7" key="1">
    <citation type="journal article" date="2019" name="Int. J. Syst. Evol. Microbiol.">
        <title>The Global Catalogue of Microorganisms (GCM) 10K type strain sequencing project: providing services to taxonomists for standard genome sequencing and annotation.</title>
        <authorList>
            <consortium name="The Broad Institute Genomics Platform"/>
            <consortium name="The Broad Institute Genome Sequencing Center for Infectious Disease"/>
            <person name="Wu L."/>
            <person name="Ma J."/>
        </authorList>
    </citation>
    <scope>NUCLEOTIDE SEQUENCE [LARGE SCALE GENOMIC DNA]</scope>
    <source>
        <strain evidence="7">NBRC 106396</strain>
    </source>
</reference>
<evidence type="ECO:0000256" key="1">
    <source>
        <dbReference type="ARBA" id="ARBA00001946"/>
    </source>
</evidence>
<dbReference type="InterPro" id="IPR015797">
    <property type="entry name" value="NUDIX_hydrolase-like_dom_sf"/>
</dbReference>
<proteinExistence type="inferred from homology"/>
<dbReference type="PRINTS" id="PR00502">
    <property type="entry name" value="NUDIXFAMILY"/>
</dbReference>
<evidence type="ECO:0000313" key="6">
    <source>
        <dbReference type="EMBL" id="MFC7373204.1"/>
    </source>
</evidence>
<dbReference type="Gene3D" id="3.90.79.10">
    <property type="entry name" value="Nucleoside Triphosphate Pyrophosphohydrolase"/>
    <property type="match status" value="1"/>
</dbReference>
<dbReference type="GO" id="GO:0016787">
    <property type="term" value="F:hydrolase activity"/>
    <property type="evidence" value="ECO:0007669"/>
    <property type="project" value="UniProtKB-KW"/>
</dbReference>
<protein>
    <submittedName>
        <fullName evidence="6">NUDIX hydrolase</fullName>
        <ecNumber evidence="6">3.6.-.-</ecNumber>
    </submittedName>
</protein>
<organism evidence="6 7">
    <name type="scientific">Fictibacillus iocasae</name>
    <dbReference type="NCBI Taxonomy" id="2715437"/>
    <lineage>
        <taxon>Bacteria</taxon>
        <taxon>Bacillati</taxon>
        <taxon>Bacillota</taxon>
        <taxon>Bacilli</taxon>
        <taxon>Bacillales</taxon>
        <taxon>Fictibacillaceae</taxon>
        <taxon>Fictibacillus</taxon>
    </lineage>
</organism>
<keyword evidence="3" id="KW-0460">Magnesium</keyword>
<dbReference type="PROSITE" id="PS51462">
    <property type="entry name" value="NUDIX"/>
    <property type="match status" value="1"/>
</dbReference>
<dbReference type="Proteomes" id="UP001596549">
    <property type="component" value="Unassembled WGS sequence"/>
</dbReference>